<dbReference type="Gene3D" id="3.40.50.10310">
    <property type="entry name" value="Creatininase"/>
    <property type="match status" value="1"/>
</dbReference>
<evidence type="ECO:0000256" key="3">
    <source>
        <dbReference type="ARBA" id="ARBA00022801"/>
    </source>
</evidence>
<evidence type="ECO:0000313" key="7">
    <source>
        <dbReference type="Proteomes" id="UP000192656"/>
    </source>
</evidence>
<comment type="similarity">
    <text evidence="5">Belongs to the creatininase superfamily.</text>
</comment>
<name>A0A1W2DMB8_9HYPH</name>
<dbReference type="EMBL" id="FWXR01000016">
    <property type="protein sequence ID" value="SMC98621.1"/>
    <property type="molecule type" value="Genomic_DNA"/>
</dbReference>
<keyword evidence="4" id="KW-0862">Zinc</keyword>
<comment type="cofactor">
    <cofactor evidence="1">
        <name>Zn(2+)</name>
        <dbReference type="ChEBI" id="CHEBI:29105"/>
    </cofactor>
</comment>
<dbReference type="GO" id="GO:0016811">
    <property type="term" value="F:hydrolase activity, acting on carbon-nitrogen (but not peptide) bonds, in linear amides"/>
    <property type="evidence" value="ECO:0007669"/>
    <property type="project" value="TreeGrafter"/>
</dbReference>
<evidence type="ECO:0000256" key="1">
    <source>
        <dbReference type="ARBA" id="ARBA00001947"/>
    </source>
</evidence>
<dbReference type="PANTHER" id="PTHR35005">
    <property type="entry name" value="3-DEHYDRO-SCYLLO-INOSOSE HYDROLASE"/>
    <property type="match status" value="1"/>
</dbReference>
<reference evidence="6 7" key="1">
    <citation type="submission" date="2017-04" db="EMBL/GenBank/DDBJ databases">
        <authorList>
            <person name="Afonso C.L."/>
            <person name="Miller P.J."/>
            <person name="Scott M.A."/>
            <person name="Spackman E."/>
            <person name="Goraichik I."/>
            <person name="Dimitrov K.M."/>
            <person name="Suarez D.L."/>
            <person name="Swayne D.E."/>
        </authorList>
    </citation>
    <scope>NUCLEOTIDE SEQUENCE [LARGE SCALE GENOMIC DNA]</scope>
    <source>
        <strain evidence="6 7">CGMCC 1.10972</strain>
    </source>
</reference>
<gene>
    <name evidence="6" type="ORF">SAMN06297251_11643</name>
</gene>
<keyword evidence="3 6" id="KW-0378">Hydrolase</keyword>
<keyword evidence="2" id="KW-0479">Metal-binding</keyword>
<evidence type="ECO:0000256" key="5">
    <source>
        <dbReference type="ARBA" id="ARBA00024029"/>
    </source>
</evidence>
<dbReference type="Proteomes" id="UP000192656">
    <property type="component" value="Unassembled WGS sequence"/>
</dbReference>
<dbReference type="STRING" id="937218.SAMN06297251_11643"/>
<accession>A0A1W2DMB8</accession>
<dbReference type="SUPFAM" id="SSF102215">
    <property type="entry name" value="Creatininase"/>
    <property type="match status" value="1"/>
</dbReference>
<dbReference type="PANTHER" id="PTHR35005:SF1">
    <property type="entry name" value="2-AMINO-5-FORMYLAMINO-6-RIBOSYLAMINOPYRIMIDIN-4(3H)-ONE 5'-MONOPHOSPHATE DEFORMYLASE"/>
    <property type="match status" value="1"/>
</dbReference>
<proteinExistence type="inferred from homology"/>
<evidence type="ECO:0000313" key="6">
    <source>
        <dbReference type="EMBL" id="SMC98621.1"/>
    </source>
</evidence>
<dbReference type="InterPro" id="IPR003785">
    <property type="entry name" value="Creatininase/forma_Hydrolase"/>
</dbReference>
<dbReference type="GO" id="GO:0009231">
    <property type="term" value="P:riboflavin biosynthetic process"/>
    <property type="evidence" value="ECO:0007669"/>
    <property type="project" value="TreeGrafter"/>
</dbReference>
<dbReference type="InterPro" id="IPR024087">
    <property type="entry name" value="Creatininase-like_sf"/>
</dbReference>
<dbReference type="RefSeq" id="WP_244556985.1">
    <property type="nucleotide sequence ID" value="NZ_FWXR01000016.1"/>
</dbReference>
<evidence type="ECO:0000256" key="4">
    <source>
        <dbReference type="ARBA" id="ARBA00022833"/>
    </source>
</evidence>
<dbReference type="Pfam" id="PF02633">
    <property type="entry name" value="Creatininase"/>
    <property type="match status" value="1"/>
</dbReference>
<evidence type="ECO:0000256" key="2">
    <source>
        <dbReference type="ARBA" id="ARBA00022723"/>
    </source>
</evidence>
<dbReference type="AlphaFoldDB" id="A0A1W2DMB8"/>
<sequence length="272" mass="29491">MLSRFYEDWTSPELAAADLSRLVPILPIAAIEQHGPHLPLGTDAILARAMVAKVAAEAPSDWPGIFLTVQSIGCSSEHHSFCGTLDFGWRLTTETILAIGESLKRSGFSSLVIVNAHGGNSPMMAQAAVELRARHRLFVATSSWLRFGYPKGLLPPEEIAEGIHGGAVETSLMLHFAGARVRRDLMADFPSQQRVLATQNRHLTAHGRLGFGWMAEDLNAQGVVGDARLASAEIGAAIASYQAQGFLRFVDEVAETHRQIRPSLRHAEASPR</sequence>
<dbReference type="GO" id="GO:0046872">
    <property type="term" value="F:metal ion binding"/>
    <property type="evidence" value="ECO:0007669"/>
    <property type="project" value="UniProtKB-KW"/>
</dbReference>
<organism evidence="6 7">
    <name type="scientific">Fulvimarina manganoxydans</name>
    <dbReference type="NCBI Taxonomy" id="937218"/>
    <lineage>
        <taxon>Bacteria</taxon>
        <taxon>Pseudomonadati</taxon>
        <taxon>Pseudomonadota</taxon>
        <taxon>Alphaproteobacteria</taxon>
        <taxon>Hyphomicrobiales</taxon>
        <taxon>Aurantimonadaceae</taxon>
        <taxon>Fulvimarina</taxon>
    </lineage>
</organism>
<protein>
    <submittedName>
        <fullName evidence="6">Creatinine amidohydrolase</fullName>
    </submittedName>
</protein>
<keyword evidence="7" id="KW-1185">Reference proteome</keyword>